<gene>
    <name evidence="1" type="ORF">D8857_06155</name>
</gene>
<dbReference type="AlphaFoldDB" id="A0A3R9HRX7"/>
<name>A0A3R9HRX7_STROR</name>
<accession>A0A3R9HRX7</accession>
<proteinExistence type="predicted"/>
<comment type="caution">
    <text evidence="1">The sequence shown here is derived from an EMBL/GenBank/DDBJ whole genome shotgun (WGS) entry which is preliminary data.</text>
</comment>
<protein>
    <submittedName>
        <fullName evidence="1">Uncharacterized protein</fullName>
    </submittedName>
</protein>
<dbReference type="Proteomes" id="UP000269984">
    <property type="component" value="Unassembled WGS sequence"/>
</dbReference>
<dbReference type="EMBL" id="RJNP01000008">
    <property type="protein sequence ID" value="RSI71987.1"/>
    <property type="molecule type" value="Genomic_DNA"/>
</dbReference>
<reference evidence="1 2" key="1">
    <citation type="submission" date="2018-11" db="EMBL/GenBank/DDBJ databases">
        <title>Species Designations Belie Phenotypic and Genotypic Heterogeneity in Oral Streptococci.</title>
        <authorList>
            <person name="Velsko I."/>
        </authorList>
    </citation>
    <scope>NUCLEOTIDE SEQUENCE [LARGE SCALE GENOMIC DNA]</scope>
    <source>
        <strain evidence="1 2">BCC11</strain>
    </source>
</reference>
<sequence length="173" mass="20487">MAWSEGHFTFLYLTLKSFCLISCTSWCYFRKLWTISCSDWGAILIYAFDCDWSWVSNKLFVWSESYSSVWCNRVSPLTWNRLLFASICEGWLNCFIDWNQWISTLEGWSTSLWKPLRTRAGCASSCWGYLGHCWFIMCSVRNTVRIIYLNSNWVRGTNKIFVRFESDLTSVRV</sequence>
<organism evidence="1 2">
    <name type="scientific">Streptococcus oralis</name>
    <dbReference type="NCBI Taxonomy" id="1303"/>
    <lineage>
        <taxon>Bacteria</taxon>
        <taxon>Bacillati</taxon>
        <taxon>Bacillota</taxon>
        <taxon>Bacilli</taxon>
        <taxon>Lactobacillales</taxon>
        <taxon>Streptococcaceae</taxon>
        <taxon>Streptococcus</taxon>
    </lineage>
</organism>
<evidence type="ECO:0000313" key="1">
    <source>
        <dbReference type="EMBL" id="RSI71987.1"/>
    </source>
</evidence>
<evidence type="ECO:0000313" key="2">
    <source>
        <dbReference type="Proteomes" id="UP000269984"/>
    </source>
</evidence>